<sequence length="172" mass="20259">MLEISESMINESCDQIAEMQQKLGHTIQSFSIDYLVEQIRKKHFFIPTFHRPLVWNKGQQRRFIESVILGFPIPFMFIAYTDDKEQFDILDGSQRLLTLEAFMSNRLRLENLEILLSLNGLRFSELPLSQQVQLKSRKLSVFILYKTAPLDIQQQMFRLFNSARLTARIGDR</sequence>
<dbReference type="AlphaFoldDB" id="A0A0A6S4S6"/>
<dbReference type="EMBL" id="JSZA02000004">
    <property type="protein sequence ID" value="KHD11121.1"/>
    <property type="molecule type" value="Genomic_DNA"/>
</dbReference>
<evidence type="ECO:0000259" key="1">
    <source>
        <dbReference type="Pfam" id="PF03235"/>
    </source>
</evidence>
<protein>
    <recommendedName>
        <fullName evidence="1">GmrSD restriction endonucleases N-terminal domain-containing protein</fullName>
    </recommendedName>
</protein>
<dbReference type="Pfam" id="PF03235">
    <property type="entry name" value="GmrSD_N"/>
    <property type="match status" value="1"/>
</dbReference>
<dbReference type="Proteomes" id="UP000030428">
    <property type="component" value="Unassembled WGS sequence"/>
</dbReference>
<gene>
    <name evidence="2" type="ORF">PN36_01825</name>
</gene>
<evidence type="ECO:0000313" key="2">
    <source>
        <dbReference type="EMBL" id="KHD11121.1"/>
    </source>
</evidence>
<organism evidence="2 3">
    <name type="scientific">Candidatus Thiomargarita nelsonii</name>
    <dbReference type="NCBI Taxonomy" id="1003181"/>
    <lineage>
        <taxon>Bacteria</taxon>
        <taxon>Pseudomonadati</taxon>
        <taxon>Pseudomonadota</taxon>
        <taxon>Gammaproteobacteria</taxon>
        <taxon>Thiotrichales</taxon>
        <taxon>Thiotrichaceae</taxon>
        <taxon>Thiomargarita</taxon>
    </lineage>
</organism>
<evidence type="ECO:0000313" key="3">
    <source>
        <dbReference type="Proteomes" id="UP000030428"/>
    </source>
</evidence>
<feature type="domain" description="GmrSD restriction endonucleases N-terminal" evidence="1">
    <location>
        <begin position="35"/>
        <end position="162"/>
    </location>
</feature>
<dbReference type="InterPro" id="IPR004919">
    <property type="entry name" value="GmrSD_N"/>
</dbReference>
<dbReference type="PANTHER" id="PTHR39639:SF1">
    <property type="entry name" value="DUF262 DOMAIN-CONTAINING PROTEIN"/>
    <property type="match status" value="1"/>
</dbReference>
<accession>A0A0A6S4S6</accession>
<keyword evidence="3" id="KW-1185">Reference proteome</keyword>
<name>A0A0A6S4S6_9GAMM</name>
<reference evidence="2 3" key="1">
    <citation type="journal article" date="2016" name="Front. Microbiol.">
        <title>Single-Cell (Meta-)Genomics of a Dimorphic Candidatus Thiomargarita nelsonii Reveals Genomic Plasticity.</title>
        <authorList>
            <person name="Flood B.E."/>
            <person name="Fliss P."/>
            <person name="Jones D.S."/>
            <person name="Dick G.J."/>
            <person name="Jain S."/>
            <person name="Kaster A.K."/>
            <person name="Winkel M."/>
            <person name="Mussmann M."/>
            <person name="Bailey J."/>
        </authorList>
    </citation>
    <scope>NUCLEOTIDE SEQUENCE [LARGE SCALE GENOMIC DNA]</scope>
    <source>
        <strain evidence="2">Hydrate Ridge</strain>
    </source>
</reference>
<proteinExistence type="predicted"/>
<dbReference type="PANTHER" id="PTHR39639">
    <property type="entry name" value="CHROMOSOME 16, WHOLE GENOME SHOTGUN SEQUENCE"/>
    <property type="match status" value="1"/>
</dbReference>
<comment type="caution">
    <text evidence="2">The sequence shown here is derived from an EMBL/GenBank/DDBJ whole genome shotgun (WGS) entry which is preliminary data.</text>
</comment>